<accession>A0A0F4Z384</accession>
<dbReference type="AlphaFoldDB" id="A0A0F4Z384"/>
<comment type="similarity">
    <text evidence="3">Belongs to the Cu-Zn superoxide dismutase family.</text>
</comment>
<dbReference type="GO" id="GO:0005576">
    <property type="term" value="C:extracellular region"/>
    <property type="evidence" value="ECO:0007669"/>
    <property type="project" value="UniProtKB-SubCell"/>
</dbReference>
<dbReference type="Gene3D" id="2.60.40.200">
    <property type="entry name" value="Superoxide dismutase, copper/zinc binding domain"/>
    <property type="match status" value="1"/>
</dbReference>
<dbReference type="GO" id="GO:0046872">
    <property type="term" value="F:metal ion binding"/>
    <property type="evidence" value="ECO:0007669"/>
    <property type="project" value="InterPro"/>
</dbReference>
<dbReference type="GO" id="GO:0004784">
    <property type="term" value="F:superoxide dismutase activity"/>
    <property type="evidence" value="ECO:0007669"/>
    <property type="project" value="UniProtKB-EC"/>
</dbReference>
<dbReference type="SUPFAM" id="SSF49329">
    <property type="entry name" value="Cu,Zn superoxide dismutase-like"/>
    <property type="match status" value="1"/>
</dbReference>
<evidence type="ECO:0000256" key="7">
    <source>
        <dbReference type="ARBA" id="ARBA00049204"/>
    </source>
</evidence>
<evidence type="ECO:0000256" key="1">
    <source>
        <dbReference type="ARBA" id="ARBA00004196"/>
    </source>
</evidence>
<dbReference type="STRING" id="1408163.A0A0F4Z384"/>
<dbReference type="EC" id="1.15.1.1" evidence="4"/>
<evidence type="ECO:0000256" key="4">
    <source>
        <dbReference type="ARBA" id="ARBA00012682"/>
    </source>
</evidence>
<keyword evidence="6" id="KW-0049">Antioxidant</keyword>
<evidence type="ECO:0000256" key="5">
    <source>
        <dbReference type="ARBA" id="ARBA00022525"/>
    </source>
</evidence>
<dbReference type="OrthoDB" id="159229at2759"/>
<keyword evidence="9" id="KW-0560">Oxidoreductase</keyword>
<feature type="signal peptide" evidence="8">
    <location>
        <begin position="1"/>
        <end position="22"/>
    </location>
</feature>
<dbReference type="InterPro" id="IPR036423">
    <property type="entry name" value="SOD-like_Cu/Zn_dom_sf"/>
</dbReference>
<dbReference type="GeneID" id="25313065"/>
<evidence type="ECO:0000256" key="8">
    <source>
        <dbReference type="SAM" id="SignalP"/>
    </source>
</evidence>
<evidence type="ECO:0000256" key="2">
    <source>
        <dbReference type="ARBA" id="ARBA00004613"/>
    </source>
</evidence>
<evidence type="ECO:0000313" key="9">
    <source>
        <dbReference type="EMBL" id="KKA24967.1"/>
    </source>
</evidence>
<protein>
    <recommendedName>
        <fullName evidence="4">superoxide dismutase</fullName>
        <ecNumber evidence="4">1.15.1.1</ecNumber>
    </recommendedName>
</protein>
<comment type="caution">
    <text evidence="9">The sequence shown here is derived from an EMBL/GenBank/DDBJ whole genome shotgun (WGS) entry which is preliminary data.</text>
</comment>
<keyword evidence="8" id="KW-0732">Signal</keyword>
<comment type="subcellular location">
    <subcellularLocation>
        <location evidence="1">Cell envelope</location>
    </subcellularLocation>
    <subcellularLocation>
        <location evidence="2">Secreted</location>
    </subcellularLocation>
</comment>
<name>A0A0F4Z384_RASE3</name>
<evidence type="ECO:0000313" key="10">
    <source>
        <dbReference type="Proteomes" id="UP000053958"/>
    </source>
</evidence>
<feature type="chain" id="PRO_5002482130" description="superoxide dismutase" evidence="8">
    <location>
        <begin position="23"/>
        <end position="249"/>
    </location>
</feature>
<keyword evidence="10" id="KW-1185">Reference proteome</keyword>
<evidence type="ECO:0000256" key="3">
    <source>
        <dbReference type="ARBA" id="ARBA00010457"/>
    </source>
</evidence>
<dbReference type="Proteomes" id="UP000053958">
    <property type="component" value="Unassembled WGS sequence"/>
</dbReference>
<sequence length="249" mass="26288">MQPIFNGIFLLGLALTASQAGAQYLRAPVVHGNIPVTYKATLLDKNTTGIRGTISGSGGPDGVGAKFRVNFTGFPDESLYGPFIYHIHMEPVPEDGNCTETLSHLDPYNRGEQPACNASEPATCQLGDLSGKHGSIVAVDDEPFFAEYIDYYLSTTPDNIAFFGNLSVVVHTANATRLNCGNFELVEDDGEDVMPKTATATATATVSTTTVTVSPTPAPFHAAAPRTRELSAGAAILAGVFSVAVWVFT</sequence>
<dbReference type="RefSeq" id="XP_013331579.1">
    <property type="nucleotide sequence ID" value="XM_013476125.1"/>
</dbReference>
<comment type="catalytic activity">
    <reaction evidence="7">
        <text>2 superoxide + 2 H(+) = H2O2 + O2</text>
        <dbReference type="Rhea" id="RHEA:20696"/>
        <dbReference type="ChEBI" id="CHEBI:15378"/>
        <dbReference type="ChEBI" id="CHEBI:15379"/>
        <dbReference type="ChEBI" id="CHEBI:16240"/>
        <dbReference type="ChEBI" id="CHEBI:18421"/>
        <dbReference type="EC" id="1.15.1.1"/>
    </reaction>
</comment>
<dbReference type="EMBL" id="LASV01000040">
    <property type="protein sequence ID" value="KKA24967.1"/>
    <property type="molecule type" value="Genomic_DNA"/>
</dbReference>
<reference evidence="9 10" key="1">
    <citation type="submission" date="2015-04" db="EMBL/GenBank/DDBJ databases">
        <authorList>
            <person name="Heijne W.H."/>
            <person name="Fedorova N.D."/>
            <person name="Nierman W.C."/>
            <person name="Vollebregt A.W."/>
            <person name="Zhao Z."/>
            <person name="Wu L."/>
            <person name="Kumar M."/>
            <person name="Stam H."/>
            <person name="van den Berg M.A."/>
            <person name="Pel H.J."/>
        </authorList>
    </citation>
    <scope>NUCLEOTIDE SEQUENCE [LARGE SCALE GENOMIC DNA]</scope>
    <source>
        <strain evidence="9 10">CBS 393.64</strain>
    </source>
</reference>
<organism evidence="9 10">
    <name type="scientific">Rasamsonia emersonii (strain ATCC 16479 / CBS 393.64 / IMI 116815)</name>
    <dbReference type="NCBI Taxonomy" id="1408163"/>
    <lineage>
        <taxon>Eukaryota</taxon>
        <taxon>Fungi</taxon>
        <taxon>Dikarya</taxon>
        <taxon>Ascomycota</taxon>
        <taxon>Pezizomycotina</taxon>
        <taxon>Eurotiomycetes</taxon>
        <taxon>Eurotiomycetidae</taxon>
        <taxon>Eurotiales</taxon>
        <taxon>Trichocomaceae</taxon>
        <taxon>Rasamsonia</taxon>
    </lineage>
</organism>
<dbReference type="FunFam" id="2.60.40.200:FF:000007">
    <property type="entry name" value="Cell surface Cu-only superoxide dismutase 5"/>
    <property type="match status" value="1"/>
</dbReference>
<evidence type="ECO:0000256" key="6">
    <source>
        <dbReference type="ARBA" id="ARBA00022862"/>
    </source>
</evidence>
<proteinExistence type="inferred from homology"/>
<keyword evidence="5" id="KW-0964">Secreted</keyword>
<gene>
    <name evidence="9" type="ORF">T310_1001</name>
</gene>